<dbReference type="Gene3D" id="1.10.510.10">
    <property type="entry name" value="Transferase(Phosphotransferase) domain 1"/>
    <property type="match status" value="1"/>
</dbReference>
<feature type="domain" description="Protein kinase" evidence="1">
    <location>
        <begin position="1"/>
        <end position="150"/>
    </location>
</feature>
<dbReference type="Pfam" id="PF00069">
    <property type="entry name" value="Pkinase"/>
    <property type="match status" value="1"/>
</dbReference>
<dbReference type="PANTHER" id="PTHR44167:SF24">
    <property type="entry name" value="SERINE_THREONINE-PROTEIN KINASE CHK2"/>
    <property type="match status" value="1"/>
</dbReference>
<dbReference type="PROSITE" id="PS00108">
    <property type="entry name" value="PROTEIN_KINASE_ST"/>
    <property type="match status" value="1"/>
</dbReference>
<dbReference type="GO" id="GO:0005524">
    <property type="term" value="F:ATP binding"/>
    <property type="evidence" value="ECO:0007669"/>
    <property type="project" value="InterPro"/>
</dbReference>
<keyword evidence="2" id="KW-0723">Serine/threonine-protein kinase</keyword>
<feature type="non-terminal residue" evidence="2">
    <location>
        <position position="1"/>
    </location>
</feature>
<keyword evidence="2" id="KW-0808">Transferase</keyword>
<dbReference type="EMBL" id="GDID01004396">
    <property type="protein sequence ID" value="JAP92210.1"/>
    <property type="molecule type" value="Transcribed_RNA"/>
</dbReference>
<dbReference type="PROSITE" id="PS50011">
    <property type="entry name" value="PROTEIN_KINASE_DOM"/>
    <property type="match status" value="1"/>
</dbReference>
<dbReference type="SUPFAM" id="SSF56112">
    <property type="entry name" value="Protein kinase-like (PK-like)"/>
    <property type="match status" value="1"/>
</dbReference>
<protein>
    <submittedName>
        <fullName evidence="2">Serine/threonine protein kinase</fullName>
    </submittedName>
</protein>
<name>A0A146K5P1_9EUKA</name>
<evidence type="ECO:0000259" key="1">
    <source>
        <dbReference type="PROSITE" id="PS50011"/>
    </source>
</evidence>
<feature type="non-terminal residue" evidence="2">
    <location>
        <position position="150"/>
    </location>
</feature>
<organism evidence="2">
    <name type="scientific">Trepomonas sp. PC1</name>
    <dbReference type="NCBI Taxonomy" id="1076344"/>
    <lineage>
        <taxon>Eukaryota</taxon>
        <taxon>Metamonada</taxon>
        <taxon>Diplomonadida</taxon>
        <taxon>Hexamitidae</taxon>
        <taxon>Hexamitinae</taxon>
        <taxon>Trepomonas</taxon>
    </lineage>
</organism>
<gene>
    <name evidence="2" type="ORF">TPC1_15926</name>
</gene>
<keyword evidence="2" id="KW-0418">Kinase</keyword>
<accession>A0A146K5P1</accession>
<reference evidence="2" key="1">
    <citation type="submission" date="2015-07" db="EMBL/GenBank/DDBJ databases">
        <title>Adaptation to a free-living lifestyle via gene acquisitions in the diplomonad Trepomonas sp. PC1.</title>
        <authorList>
            <person name="Xu F."/>
            <person name="Jerlstrom-Hultqvist J."/>
            <person name="Kolisko M."/>
            <person name="Simpson A.G.B."/>
            <person name="Roger A.J."/>
            <person name="Svard S.G."/>
            <person name="Andersson J.O."/>
        </authorList>
    </citation>
    <scope>NUCLEOTIDE SEQUENCE</scope>
    <source>
        <strain evidence="2">PC1</strain>
    </source>
</reference>
<dbReference type="InterPro" id="IPR011009">
    <property type="entry name" value="Kinase-like_dom_sf"/>
</dbReference>
<sequence>IFQISTDITAFIDRYSVLETIKNMPHTPTVIDYAQNVIVKINHSQIKKYRFPFIDLRVSYIVYKYFEGSQISIDNFKLNKMHTYLTNNELINVMKFFESLLQTVCQLHCLNVFHMDIKPENILFNDSEFMLLDFGSAKIQFDQCSLKTSA</sequence>
<proteinExistence type="predicted"/>
<dbReference type="InterPro" id="IPR008271">
    <property type="entry name" value="Ser/Thr_kinase_AS"/>
</dbReference>
<dbReference type="InterPro" id="IPR000719">
    <property type="entry name" value="Prot_kinase_dom"/>
</dbReference>
<dbReference type="AlphaFoldDB" id="A0A146K5P1"/>
<dbReference type="PANTHER" id="PTHR44167">
    <property type="entry name" value="OVARIAN-SPECIFIC SERINE/THREONINE-PROTEIN KINASE LOK-RELATED"/>
    <property type="match status" value="1"/>
</dbReference>
<dbReference type="GO" id="GO:0004674">
    <property type="term" value="F:protein serine/threonine kinase activity"/>
    <property type="evidence" value="ECO:0007669"/>
    <property type="project" value="UniProtKB-KW"/>
</dbReference>
<evidence type="ECO:0000313" key="2">
    <source>
        <dbReference type="EMBL" id="JAP92210.1"/>
    </source>
</evidence>